<protein>
    <submittedName>
        <fullName evidence="3">Helix-turn-helix domain-containing protein</fullName>
    </submittedName>
</protein>
<sequence>MKTTTSTFKKAENPVLNGFKALLEEMKEELLSELRNEFQSVSRFDEDKLIKPGEAAQRLGISTRTLKRYRDDNKIPYVQRGNLILYSEKEIQRMIQGTYCPNVPEPEPEIPRRGRPSRFNLKV</sequence>
<accession>A0ABS7N2H5</accession>
<evidence type="ECO:0000313" key="4">
    <source>
        <dbReference type="Proteomes" id="UP000766609"/>
    </source>
</evidence>
<feature type="domain" description="Helix-turn-helix" evidence="2">
    <location>
        <begin position="52"/>
        <end position="97"/>
    </location>
</feature>
<evidence type="ECO:0000313" key="3">
    <source>
        <dbReference type="EMBL" id="MBY5950522.1"/>
    </source>
</evidence>
<dbReference type="Pfam" id="PF12728">
    <property type="entry name" value="HTH_17"/>
    <property type="match status" value="1"/>
</dbReference>
<organism evidence="3 4">
    <name type="scientific">Algoriphagus marincola</name>
    <dbReference type="NCBI Taxonomy" id="264027"/>
    <lineage>
        <taxon>Bacteria</taxon>
        <taxon>Pseudomonadati</taxon>
        <taxon>Bacteroidota</taxon>
        <taxon>Cytophagia</taxon>
        <taxon>Cytophagales</taxon>
        <taxon>Cyclobacteriaceae</taxon>
        <taxon>Algoriphagus</taxon>
    </lineage>
</organism>
<dbReference type="InterPro" id="IPR009061">
    <property type="entry name" value="DNA-bd_dom_put_sf"/>
</dbReference>
<feature type="region of interest" description="Disordered" evidence="1">
    <location>
        <begin position="99"/>
        <end position="123"/>
    </location>
</feature>
<dbReference type="EMBL" id="JAHVHP010000001">
    <property type="protein sequence ID" value="MBY5950522.1"/>
    <property type="molecule type" value="Genomic_DNA"/>
</dbReference>
<dbReference type="PANTHER" id="PTHR34585">
    <property type="match status" value="1"/>
</dbReference>
<keyword evidence="4" id="KW-1185">Reference proteome</keyword>
<dbReference type="PANTHER" id="PTHR34585:SF22">
    <property type="entry name" value="HELIX-TURN-HELIX DOMAIN-CONTAINING PROTEIN"/>
    <property type="match status" value="1"/>
</dbReference>
<name>A0ABS7N2H5_9BACT</name>
<dbReference type="SUPFAM" id="SSF46955">
    <property type="entry name" value="Putative DNA-binding domain"/>
    <property type="match status" value="1"/>
</dbReference>
<comment type="caution">
    <text evidence="3">The sequence shown here is derived from an EMBL/GenBank/DDBJ whole genome shotgun (WGS) entry which is preliminary data.</text>
</comment>
<evidence type="ECO:0000259" key="2">
    <source>
        <dbReference type="Pfam" id="PF12728"/>
    </source>
</evidence>
<dbReference type="RefSeq" id="WP_222583429.1">
    <property type="nucleotide sequence ID" value="NZ_JAHVHP010000001.1"/>
</dbReference>
<dbReference type="Proteomes" id="UP000766609">
    <property type="component" value="Unassembled WGS sequence"/>
</dbReference>
<proteinExistence type="predicted"/>
<gene>
    <name evidence="3" type="ORF">KUV23_06030</name>
</gene>
<evidence type="ECO:0000256" key="1">
    <source>
        <dbReference type="SAM" id="MobiDB-lite"/>
    </source>
</evidence>
<reference evidence="3 4" key="1">
    <citation type="submission" date="2021-06" db="EMBL/GenBank/DDBJ databases">
        <title>44 bacteria genomes isolated from Dapeng, Shenzhen.</title>
        <authorList>
            <person name="Zheng W."/>
            <person name="Yu S."/>
            <person name="Huang Y."/>
        </authorList>
    </citation>
    <scope>NUCLEOTIDE SEQUENCE [LARGE SCALE GENOMIC DNA]</scope>
    <source>
        <strain evidence="3 4">DP5N14-6</strain>
    </source>
</reference>
<dbReference type="InterPro" id="IPR041657">
    <property type="entry name" value="HTH_17"/>
</dbReference>
<dbReference type="Gene3D" id="1.10.1660.10">
    <property type="match status" value="1"/>
</dbReference>